<dbReference type="InterPro" id="IPR047324">
    <property type="entry name" value="LbH_gamma_CA-like"/>
</dbReference>
<dbReference type="SUPFAM" id="SSF51161">
    <property type="entry name" value="Trimeric LpxA-like enzymes"/>
    <property type="match status" value="1"/>
</dbReference>
<sequence>MTLYRLGGKAPDIAASALVFDEATLIGDVRLGERVSVWPGAVLRGDNAPIVVGDDSNLQDGCVVHSDPGYPVTMGRQVTVGHLAMLHGCRIGDDVLVGMNATVLNGADIGDRCIIGAGALVTSGKRFPPGSLIVGSPAKVVRELTEDEIQSVRDNASVYTDKIAAYASLEPVEPA</sequence>
<dbReference type="Pfam" id="PF00132">
    <property type="entry name" value="Hexapep"/>
    <property type="match status" value="1"/>
</dbReference>
<accession>A0AAU7KFP5</accession>
<dbReference type="EMBL" id="CP098827">
    <property type="protein sequence ID" value="XBO69983.1"/>
    <property type="molecule type" value="Genomic_DNA"/>
</dbReference>
<protein>
    <submittedName>
        <fullName evidence="1">Gamma carbonic anhydrase family protein</fullName>
    </submittedName>
</protein>
<dbReference type="CDD" id="cd04645">
    <property type="entry name" value="LbH_gamma_CA_like"/>
    <property type="match status" value="1"/>
</dbReference>
<reference evidence="1" key="1">
    <citation type="submission" date="2022-06" db="EMBL/GenBank/DDBJ databases">
        <title>A novel DMS-producing enzyme.</title>
        <authorList>
            <person name="Zhang Y."/>
        </authorList>
    </citation>
    <scope>NUCLEOTIDE SEQUENCE</scope>
    <source>
        <strain evidence="1">RT37</strain>
    </source>
</reference>
<dbReference type="PANTHER" id="PTHR13061">
    <property type="entry name" value="DYNACTIN SUBUNIT P25"/>
    <property type="match status" value="1"/>
</dbReference>
<gene>
    <name evidence="1" type="ORF">NFG58_15325</name>
</gene>
<dbReference type="Gene3D" id="2.160.10.10">
    <property type="entry name" value="Hexapeptide repeat proteins"/>
    <property type="match status" value="1"/>
</dbReference>
<dbReference type="RefSeq" id="WP_108133685.1">
    <property type="nucleotide sequence ID" value="NZ_CP098827.1"/>
</dbReference>
<dbReference type="InterPro" id="IPR001451">
    <property type="entry name" value="Hexapep"/>
</dbReference>
<proteinExistence type="predicted"/>
<dbReference type="InterPro" id="IPR011004">
    <property type="entry name" value="Trimer_LpxA-like_sf"/>
</dbReference>
<name>A0AAU7KFP5_9GAMM</name>
<dbReference type="AlphaFoldDB" id="A0AAU7KFP5"/>
<organism evidence="1">
    <name type="scientific">Halomonas sp. RT37</name>
    <dbReference type="NCBI Taxonomy" id="2950872"/>
    <lineage>
        <taxon>Bacteria</taxon>
        <taxon>Pseudomonadati</taxon>
        <taxon>Pseudomonadota</taxon>
        <taxon>Gammaproteobacteria</taxon>
        <taxon>Oceanospirillales</taxon>
        <taxon>Halomonadaceae</taxon>
        <taxon>Halomonas</taxon>
    </lineage>
</organism>
<evidence type="ECO:0000313" key="1">
    <source>
        <dbReference type="EMBL" id="XBO69983.1"/>
    </source>
</evidence>
<dbReference type="InterPro" id="IPR050484">
    <property type="entry name" value="Transf_Hexapept/Carb_Anhydrase"/>
</dbReference>
<dbReference type="PANTHER" id="PTHR13061:SF29">
    <property type="entry name" value="GAMMA CARBONIC ANHYDRASE-LIKE 1, MITOCHONDRIAL-RELATED"/>
    <property type="match status" value="1"/>
</dbReference>